<evidence type="ECO:0000313" key="1">
    <source>
        <dbReference type="EMBL" id="BCD45256.1"/>
    </source>
</evidence>
<accession>A0A6J4CWW2</accession>
<protein>
    <submittedName>
        <fullName evidence="2">Uncharacterized protein</fullName>
    </submittedName>
</protein>
<sequence length="269" mass="31326">MNLNNFSKQIEPYQNNQNDFQNCPNCQEKVYITDYLALHTLIDEARGATGAQSYIMSVCEVVLMLSMFRYLFEKEQETQWLPKILFIKDGPLALFSRLDDFASETVRPFLQFLYERSLKEHVGYVNWIGLDKSGEFVDHVRALDSKIPTGSIFLPDLNYIRKYTTGDRKSVFGERTYFGIKMFIKTNQSFVLDVAIPFGPNIKYQDYIKKPNIKDFLTLKDILETLKSLECDMYQNSFMPIVMANKKVSLSNIPSKKILEVFSKEMLEK</sequence>
<dbReference type="GeneID" id="69703006"/>
<organism evidence="2 3">
    <name type="scientific">Helicobacter suis</name>
    <dbReference type="NCBI Taxonomy" id="104628"/>
    <lineage>
        <taxon>Bacteria</taxon>
        <taxon>Pseudomonadati</taxon>
        <taxon>Campylobacterota</taxon>
        <taxon>Epsilonproteobacteria</taxon>
        <taxon>Campylobacterales</taxon>
        <taxon>Helicobacteraceae</taxon>
        <taxon>Helicobacter</taxon>
    </lineage>
</organism>
<dbReference type="EMBL" id="AP023036">
    <property type="protein sequence ID" value="BCD45256.1"/>
    <property type="molecule type" value="Genomic_DNA"/>
</dbReference>
<proteinExistence type="predicted"/>
<gene>
    <name evidence="1" type="ORF">NHP190020_02950</name>
    <name evidence="2" type="ORF">SNTW_02190</name>
</gene>
<dbReference type="Proteomes" id="UP000317935">
    <property type="component" value="Chromosome"/>
</dbReference>
<keyword evidence="4" id="KW-1185">Reference proteome</keyword>
<reference evidence="1 4" key="2">
    <citation type="submission" date="2020-04" db="EMBL/GenBank/DDBJ databases">
        <title>Genomic analysis of gastric non-Helicobacter pylori Helicobacters isolated in Japan.</title>
        <authorList>
            <person name="Suzuki M."/>
            <person name="Rimbara E."/>
        </authorList>
    </citation>
    <scope>NUCLEOTIDE SEQUENCE [LARGE SCALE GENOMIC DNA]</scope>
    <source>
        <strain evidence="1 4">NHP19-0020</strain>
    </source>
</reference>
<dbReference type="RefSeq" id="WP_064430086.1">
    <property type="nucleotide sequence ID" value="NZ_AP019774.1"/>
</dbReference>
<reference evidence="2 3" key="1">
    <citation type="submission" date="2019-06" db="EMBL/GenBank/DDBJ databases">
        <title>Complete genome sequence of Helicobacter suis SNTW101c.</title>
        <authorList>
            <person name="Rimbara E."/>
            <person name="Suzuki M."/>
            <person name="Matsui H."/>
            <person name="Nakamura M."/>
            <person name="Mori S."/>
            <person name="Shibayama K."/>
        </authorList>
    </citation>
    <scope>NUCLEOTIDE SEQUENCE [LARGE SCALE GENOMIC DNA]</scope>
    <source>
        <strain evidence="2 3">SNTW101c</strain>
    </source>
</reference>
<evidence type="ECO:0000313" key="3">
    <source>
        <dbReference type="Proteomes" id="UP000317935"/>
    </source>
</evidence>
<dbReference type="EMBL" id="AP019774">
    <property type="protein sequence ID" value="BCD69574.1"/>
    <property type="molecule type" value="Genomic_DNA"/>
</dbReference>
<evidence type="ECO:0000313" key="2">
    <source>
        <dbReference type="EMBL" id="BCD69574.1"/>
    </source>
</evidence>
<dbReference type="AlphaFoldDB" id="A0A6J4CWW2"/>
<dbReference type="Proteomes" id="UP000509742">
    <property type="component" value="Chromosome"/>
</dbReference>
<name>A0A6J4CWW2_9HELI</name>
<evidence type="ECO:0000313" key="4">
    <source>
        <dbReference type="Proteomes" id="UP000509742"/>
    </source>
</evidence>